<dbReference type="Pfam" id="PF01395">
    <property type="entry name" value="PBP_GOBP"/>
    <property type="match status" value="1"/>
</dbReference>
<dbReference type="Gene3D" id="1.10.238.20">
    <property type="entry name" value="Pheromone/general odorant binding protein domain"/>
    <property type="match status" value="1"/>
</dbReference>
<dbReference type="SUPFAM" id="SSF47565">
    <property type="entry name" value="Insect pheromone/odorant-binding proteins"/>
    <property type="match status" value="1"/>
</dbReference>
<dbReference type="InterPro" id="IPR006170">
    <property type="entry name" value="PBP/GOBP"/>
</dbReference>
<keyword evidence="1" id="KW-0732">Signal</keyword>
<organism evidence="2">
    <name type="scientific">Holotrichia parallela</name>
    <name type="common">Dark black chafer beetle</name>
    <name type="synonym">Pedinotrichia parallela</name>
    <dbReference type="NCBI Taxonomy" id="93412"/>
    <lineage>
        <taxon>Eukaryota</taxon>
        <taxon>Metazoa</taxon>
        <taxon>Ecdysozoa</taxon>
        <taxon>Arthropoda</taxon>
        <taxon>Hexapoda</taxon>
        <taxon>Insecta</taxon>
        <taxon>Pterygota</taxon>
        <taxon>Neoptera</taxon>
        <taxon>Endopterygota</taxon>
        <taxon>Coleoptera</taxon>
        <taxon>Polyphaga</taxon>
        <taxon>Scarabaeiformia</taxon>
        <taxon>Scarabaeidae</taxon>
        <taxon>Melolonthinae</taxon>
        <taxon>Holotrichia</taxon>
    </lineage>
</organism>
<dbReference type="EMBL" id="KT207379">
    <property type="protein sequence ID" value="ALP75939.1"/>
    <property type="molecule type" value="mRNA"/>
</dbReference>
<dbReference type="CDD" id="cd23992">
    <property type="entry name" value="PBP_GOBP"/>
    <property type="match status" value="1"/>
</dbReference>
<gene>
    <name evidence="2" type="primary">OBP26</name>
</gene>
<evidence type="ECO:0000313" key="2">
    <source>
        <dbReference type="EMBL" id="ALP75939.1"/>
    </source>
</evidence>
<dbReference type="GO" id="GO:0005549">
    <property type="term" value="F:odorant binding"/>
    <property type="evidence" value="ECO:0007669"/>
    <property type="project" value="InterPro"/>
</dbReference>
<dbReference type="SMART" id="SM00708">
    <property type="entry name" value="PhBP"/>
    <property type="match status" value="1"/>
</dbReference>
<accession>A0A0S2UX32</accession>
<feature type="chain" id="PRO_5006606063" evidence="1">
    <location>
        <begin position="22"/>
        <end position="127"/>
    </location>
</feature>
<evidence type="ECO:0000256" key="1">
    <source>
        <dbReference type="SAM" id="SignalP"/>
    </source>
</evidence>
<dbReference type="InterPro" id="IPR036728">
    <property type="entry name" value="PBP_GOBP_sf"/>
</dbReference>
<dbReference type="AlphaFoldDB" id="A0A0S2UX32"/>
<feature type="signal peptide" evidence="1">
    <location>
        <begin position="1"/>
        <end position="21"/>
    </location>
</feature>
<sequence>MKHIISFLLISVFMLFQKSHCFEIPDHADECLQELGMDSSELQDLREKRRDNIEPTHNGKCLALCIAKRGGYVKDTGVNEEAILKGLPAGVSVNFEQCRPSSDADDCEKFYKIFECLRQQIPKKPTK</sequence>
<protein>
    <submittedName>
        <fullName evidence="2">Odorant binding protein 26</fullName>
    </submittedName>
</protein>
<reference evidence="2" key="1">
    <citation type="submission" date="2015-06" db="EMBL/GenBank/DDBJ databases">
        <authorList>
            <person name="Hoefler B.C."/>
            <person name="Straight P.D."/>
        </authorList>
    </citation>
    <scope>NUCLEOTIDE SEQUENCE</scope>
    <source>
        <tissue evidence="2">Antenna</tissue>
    </source>
</reference>
<proteinExistence type="evidence at transcript level"/>
<name>A0A0S2UX32_HOLPA</name>